<dbReference type="SUPFAM" id="SSF49899">
    <property type="entry name" value="Concanavalin A-like lectins/glucanases"/>
    <property type="match status" value="1"/>
</dbReference>
<dbReference type="PANTHER" id="PTHR11346">
    <property type="entry name" value="GALECTIN"/>
    <property type="match status" value="1"/>
</dbReference>
<dbReference type="SMART" id="SM00908">
    <property type="entry name" value="Gal-bind_lectin"/>
    <property type="match status" value="1"/>
</dbReference>
<proteinExistence type="predicted"/>
<accession>A0A7L0WAS1</accession>
<dbReference type="OrthoDB" id="8918229at2759"/>
<feature type="non-terminal residue" evidence="4">
    <location>
        <position position="126"/>
    </location>
</feature>
<evidence type="ECO:0000313" key="5">
    <source>
        <dbReference type="Proteomes" id="UP000562322"/>
    </source>
</evidence>
<dbReference type="InterPro" id="IPR044156">
    <property type="entry name" value="Galectin-like"/>
</dbReference>
<dbReference type="InterPro" id="IPR013320">
    <property type="entry name" value="ConA-like_dom_sf"/>
</dbReference>
<comment type="caution">
    <text evidence="4">The sequence shown here is derived from an EMBL/GenBank/DDBJ whole genome shotgun (WGS) entry which is preliminary data.</text>
</comment>
<dbReference type="PROSITE" id="PS51304">
    <property type="entry name" value="GALECTIN"/>
    <property type="match status" value="1"/>
</dbReference>
<keyword evidence="1 2" id="KW-0430">Lectin</keyword>
<dbReference type="Gene3D" id="2.60.120.200">
    <property type="match status" value="1"/>
</dbReference>
<sequence>FEVFNLDWRIGGIMKIKGKISDDANNFAINLGSKCSELAFHFNPRFNESVIVCNSMCSDSWQQEHRDHHFPFHKGSSVKLIIEFLGEKFQVKLPDDHEVEFPNRHGYEKIDYLNIRGGFKVISFKM</sequence>
<dbReference type="SMART" id="SM00276">
    <property type="entry name" value="GLECT"/>
    <property type="match status" value="1"/>
</dbReference>
<reference evidence="4 5" key="1">
    <citation type="submission" date="2019-09" db="EMBL/GenBank/DDBJ databases">
        <title>Bird 10,000 Genomes (B10K) Project - Family phase.</title>
        <authorList>
            <person name="Zhang G."/>
        </authorList>
    </citation>
    <scope>NUCLEOTIDE SEQUENCE [LARGE SCALE GENOMIC DNA]</scope>
    <source>
        <strain evidence="4">B10K-DU-001-39</strain>
        <tissue evidence="4">Muscle</tissue>
    </source>
</reference>
<dbReference type="GO" id="GO:0030246">
    <property type="term" value="F:carbohydrate binding"/>
    <property type="evidence" value="ECO:0007669"/>
    <property type="project" value="UniProtKB-UniRule"/>
</dbReference>
<organism evidence="4 5">
    <name type="scientific">Alectura lathami</name>
    <name type="common">Australian brush turkey</name>
    <dbReference type="NCBI Taxonomy" id="81907"/>
    <lineage>
        <taxon>Eukaryota</taxon>
        <taxon>Metazoa</taxon>
        <taxon>Chordata</taxon>
        <taxon>Craniata</taxon>
        <taxon>Vertebrata</taxon>
        <taxon>Euteleostomi</taxon>
        <taxon>Archelosauria</taxon>
        <taxon>Archosauria</taxon>
        <taxon>Dinosauria</taxon>
        <taxon>Saurischia</taxon>
        <taxon>Theropoda</taxon>
        <taxon>Coelurosauria</taxon>
        <taxon>Aves</taxon>
        <taxon>Neognathae</taxon>
        <taxon>Galloanserae</taxon>
        <taxon>Galliformes</taxon>
        <taxon>Megapodiidae</taxon>
        <taxon>Alectura</taxon>
    </lineage>
</organism>
<gene>
    <name evidence="4" type="primary">Lgals2</name>
    <name evidence="4" type="ORF">ALELAT_R07162</name>
</gene>
<feature type="domain" description="Galectin" evidence="3">
    <location>
        <begin position="1"/>
        <end position="126"/>
    </location>
</feature>
<dbReference type="CDD" id="cd00070">
    <property type="entry name" value="GLECT"/>
    <property type="match status" value="1"/>
</dbReference>
<evidence type="ECO:0000256" key="1">
    <source>
        <dbReference type="ARBA" id="ARBA00022734"/>
    </source>
</evidence>
<evidence type="ECO:0000259" key="3">
    <source>
        <dbReference type="PROSITE" id="PS51304"/>
    </source>
</evidence>
<evidence type="ECO:0000313" key="4">
    <source>
        <dbReference type="EMBL" id="NXL88623.1"/>
    </source>
</evidence>
<protein>
    <recommendedName>
        <fullName evidence="2">Galectin</fullName>
    </recommendedName>
</protein>
<dbReference type="PANTHER" id="PTHR11346:SF104">
    <property type="entry name" value="GALECTIN-2"/>
    <property type="match status" value="1"/>
</dbReference>
<dbReference type="FunFam" id="2.60.120.200:FF:000021">
    <property type="entry name" value="Galectin"/>
    <property type="match status" value="1"/>
</dbReference>
<dbReference type="InterPro" id="IPR001079">
    <property type="entry name" value="Galectin_CRD"/>
</dbReference>
<feature type="non-terminal residue" evidence="4">
    <location>
        <position position="1"/>
    </location>
</feature>
<name>A0A7L0WAS1_ALELA</name>
<dbReference type="Pfam" id="PF00337">
    <property type="entry name" value="Gal-bind_lectin"/>
    <property type="match status" value="1"/>
</dbReference>
<evidence type="ECO:0000256" key="2">
    <source>
        <dbReference type="RuleBase" id="RU102079"/>
    </source>
</evidence>
<keyword evidence="5" id="KW-1185">Reference proteome</keyword>
<dbReference type="EMBL" id="VXAV01005314">
    <property type="protein sequence ID" value="NXL88623.1"/>
    <property type="molecule type" value="Genomic_DNA"/>
</dbReference>
<dbReference type="Proteomes" id="UP000562322">
    <property type="component" value="Unassembled WGS sequence"/>
</dbReference>
<dbReference type="AlphaFoldDB" id="A0A7L0WAS1"/>